<dbReference type="AlphaFoldDB" id="A0A5E8CL56"/>
<evidence type="ECO:0008006" key="3">
    <source>
        <dbReference type="Google" id="ProtNLM"/>
    </source>
</evidence>
<gene>
    <name evidence="2" type="ORF">CPAV1605_350</name>
</gene>
<dbReference type="SUPFAM" id="SSF81324">
    <property type="entry name" value="Voltage-gated potassium channels"/>
    <property type="match status" value="1"/>
</dbReference>
<keyword evidence="1" id="KW-1133">Transmembrane helix</keyword>
<evidence type="ECO:0000256" key="1">
    <source>
        <dbReference type="SAM" id="Phobius"/>
    </source>
</evidence>
<reference evidence="2" key="1">
    <citation type="submission" date="2019-09" db="EMBL/GenBank/DDBJ databases">
        <authorList>
            <person name="Needham M D."/>
        </authorList>
    </citation>
    <scope>NUCLEOTIDE SEQUENCE</scope>
</reference>
<keyword evidence="1" id="KW-0812">Transmembrane</keyword>
<feature type="transmembrane region" description="Helical" evidence="1">
    <location>
        <begin position="12"/>
        <end position="30"/>
    </location>
</feature>
<name>A0A5E8CL56_9ZZZZ</name>
<sequence>MLHLTSKKQRIIFNVLKINLYCTIVYWLISFDDDHWEGLDEVGATRFEKFFNRFYFSLMITSTVGVVSGVPKSMLCRSIVMIQVLLVMSQVIQFAAA</sequence>
<protein>
    <recommendedName>
        <fullName evidence="3">Potassium channel domain-containing protein</fullName>
    </recommendedName>
</protein>
<proteinExistence type="predicted"/>
<dbReference type="Gene3D" id="1.10.287.70">
    <property type="match status" value="1"/>
</dbReference>
<dbReference type="EMBL" id="CABVLZ010000001">
    <property type="protein sequence ID" value="VVU94625.1"/>
    <property type="molecule type" value="Genomic_DNA"/>
</dbReference>
<keyword evidence="1" id="KW-0472">Membrane</keyword>
<evidence type="ECO:0000313" key="2">
    <source>
        <dbReference type="EMBL" id="VVU94625.1"/>
    </source>
</evidence>
<organism evidence="2">
    <name type="scientific">seawater metagenome</name>
    <dbReference type="NCBI Taxonomy" id="1561972"/>
    <lineage>
        <taxon>unclassified sequences</taxon>
        <taxon>metagenomes</taxon>
        <taxon>ecological metagenomes</taxon>
    </lineage>
</organism>
<feature type="transmembrane region" description="Helical" evidence="1">
    <location>
        <begin position="50"/>
        <end position="67"/>
    </location>
</feature>
<accession>A0A5E8CL56</accession>